<feature type="transmembrane region" description="Helical" evidence="1">
    <location>
        <begin position="93"/>
        <end position="112"/>
    </location>
</feature>
<evidence type="ECO:0000313" key="2">
    <source>
        <dbReference type="EMBL" id="MDN4476751.1"/>
    </source>
</evidence>
<dbReference type="RefSeq" id="WP_301135432.1">
    <property type="nucleotide sequence ID" value="NZ_JAUHPW010000011.1"/>
</dbReference>
<keyword evidence="1" id="KW-0472">Membrane</keyword>
<feature type="transmembrane region" description="Helical" evidence="1">
    <location>
        <begin position="7"/>
        <end position="25"/>
    </location>
</feature>
<name>A0ABT8GC91_9MICO</name>
<proteinExistence type="predicted"/>
<protein>
    <recommendedName>
        <fullName evidence="4">DUF2178 domain-containing protein</fullName>
    </recommendedName>
</protein>
<feature type="transmembrane region" description="Helical" evidence="1">
    <location>
        <begin position="118"/>
        <end position="141"/>
    </location>
</feature>
<keyword evidence="3" id="KW-1185">Reference proteome</keyword>
<gene>
    <name evidence="2" type="ORF">QQX09_12895</name>
</gene>
<organism evidence="2 3">
    <name type="scientific">Demequina litoralis</name>
    <dbReference type="NCBI Taxonomy" id="3051660"/>
    <lineage>
        <taxon>Bacteria</taxon>
        <taxon>Bacillati</taxon>
        <taxon>Actinomycetota</taxon>
        <taxon>Actinomycetes</taxon>
        <taxon>Micrococcales</taxon>
        <taxon>Demequinaceae</taxon>
        <taxon>Demequina</taxon>
    </lineage>
</organism>
<keyword evidence="1" id="KW-0812">Transmembrane</keyword>
<dbReference type="EMBL" id="JAUHPW010000011">
    <property type="protein sequence ID" value="MDN4476751.1"/>
    <property type="molecule type" value="Genomic_DNA"/>
</dbReference>
<dbReference type="Proteomes" id="UP001172728">
    <property type="component" value="Unassembled WGS sequence"/>
</dbReference>
<sequence length="146" mass="15832">MTERTVWATLVVFPLVGIVYFTVILTQAADRPLEEISWVTPMLWAWGSLIVFIILGTIASAIATAIQAEVSGEKAEFEDGDERDKQIERLGNARAYGMSSFGGLAATVLLMLDLDRFWAANTLFLAGLIAGIIAAGSRAYAYRTGL</sequence>
<feature type="transmembrane region" description="Helical" evidence="1">
    <location>
        <begin position="45"/>
        <end position="66"/>
    </location>
</feature>
<keyword evidence="1" id="KW-1133">Transmembrane helix</keyword>
<evidence type="ECO:0000256" key="1">
    <source>
        <dbReference type="SAM" id="Phobius"/>
    </source>
</evidence>
<reference evidence="2" key="1">
    <citation type="submission" date="2023-06" db="EMBL/GenBank/DDBJ databases">
        <title>Sysu t00192.</title>
        <authorList>
            <person name="Gao L."/>
            <person name="Fang B.-Z."/>
            <person name="Li W.-J."/>
        </authorList>
    </citation>
    <scope>NUCLEOTIDE SEQUENCE</scope>
    <source>
        <strain evidence="2">SYSU T00192</strain>
    </source>
</reference>
<evidence type="ECO:0000313" key="3">
    <source>
        <dbReference type="Proteomes" id="UP001172728"/>
    </source>
</evidence>
<comment type="caution">
    <text evidence="2">The sequence shown here is derived from an EMBL/GenBank/DDBJ whole genome shotgun (WGS) entry which is preliminary data.</text>
</comment>
<evidence type="ECO:0008006" key="4">
    <source>
        <dbReference type="Google" id="ProtNLM"/>
    </source>
</evidence>
<accession>A0ABT8GC91</accession>